<dbReference type="PIRSF" id="PIRSF000732">
    <property type="entry name" value="PTS_enzyme_I"/>
    <property type="match status" value="1"/>
</dbReference>
<dbReference type="PANTHER" id="PTHR46244">
    <property type="entry name" value="PHOSPHOENOLPYRUVATE-PROTEIN PHOSPHOTRANSFERASE"/>
    <property type="match status" value="1"/>
</dbReference>
<dbReference type="GO" id="GO:0009401">
    <property type="term" value="P:phosphoenolpyruvate-dependent sugar phosphotransferase system"/>
    <property type="evidence" value="ECO:0007669"/>
    <property type="project" value="UniProtKB-KW"/>
</dbReference>
<dbReference type="Pfam" id="PF05524">
    <property type="entry name" value="PEP-utilisers_N"/>
    <property type="match status" value="1"/>
</dbReference>
<comment type="similarity">
    <text evidence="5 17">Belongs to the PEP-utilizing enzyme family.</text>
</comment>
<keyword evidence="11 17" id="KW-0808">Transferase</keyword>
<dbReference type="GO" id="GO:0016301">
    <property type="term" value="F:kinase activity"/>
    <property type="evidence" value="ECO:0007669"/>
    <property type="project" value="UniProtKB-KW"/>
</dbReference>
<evidence type="ECO:0000256" key="18">
    <source>
        <dbReference type="PIRSR" id="PIRSR000732-1"/>
    </source>
</evidence>
<evidence type="ECO:0000256" key="16">
    <source>
        <dbReference type="ARBA" id="ARBA00033235"/>
    </source>
</evidence>
<evidence type="ECO:0000256" key="10">
    <source>
        <dbReference type="ARBA" id="ARBA00022597"/>
    </source>
</evidence>
<sequence>MTFALHGIPVSKGIAIGKAVLISRAALEVSHYLVEAGKEEAEAQKLLDAFDQVRLELEQLRQGLPKDAPQEMAAFLDVHGMILADPALAEKPIKLIRTQRLNAAWALTTELNDLLEQFADIEDAYLKERANDIRQVAERVIKALNAQKKDSLNYTDFLPASDIGVESIIVAHDIAPHDMLRFKEHAFTGFVTDLGGKTSHTAIVARSMEIPAVVGVRHASEMIRHGDWLVLDGERGVVVVAPDEQLLAEYRKLQTQVLKEARKLQQLKHAKTETVDRVEIELFANIELPEDAIQAAKLGAVGVGLFRSEFLFMDRKQALPDEEQQYQEYRRVVDLMHGLPVNIRTIDVGADKALGGGGNISQTGTSPLGLRAIRWSLTEPEIFLTQLRAILRASTHGQARIMIPMLAHAKEIDESFRLIEKAKQQLHQRGKAFNPNIQVGAMIETPAAALVLPLFINRFDFLSIGTNDLIQYTLAIDRADHAVAHLYDPLHPAILNLLANIIEQAKRANVPVAVCGEMAGDPTLTKLLLALGLTDFSMHFSQLLLVKREILKANVGLLRARVPRVLRAYEPEEQAKALERLLS</sequence>
<comment type="subcellular location">
    <subcellularLocation>
        <location evidence="4 17">Cytoplasm</location>
    </subcellularLocation>
</comment>
<keyword evidence="15 17" id="KW-0460">Magnesium</keyword>
<dbReference type="Gene3D" id="3.50.30.10">
    <property type="entry name" value="Phosphohistidine domain"/>
    <property type="match status" value="1"/>
</dbReference>
<evidence type="ECO:0000256" key="8">
    <source>
        <dbReference type="ARBA" id="ARBA00022448"/>
    </source>
</evidence>
<feature type="binding site" evidence="19">
    <location>
        <position position="307"/>
    </location>
    <ligand>
        <name>phosphoenolpyruvate</name>
        <dbReference type="ChEBI" id="CHEBI:58702"/>
    </ligand>
</feature>
<feature type="domain" description="PEP-utilising enzyme mobile" evidence="21">
    <location>
        <begin position="167"/>
        <end position="236"/>
    </location>
</feature>
<dbReference type="SUPFAM" id="SSF51621">
    <property type="entry name" value="Phosphoenolpyruvate/pyruvate domain"/>
    <property type="match status" value="1"/>
</dbReference>
<keyword evidence="24" id="KW-0670">Pyruvate</keyword>
<dbReference type="GO" id="GO:0005737">
    <property type="term" value="C:cytoplasm"/>
    <property type="evidence" value="ECO:0007669"/>
    <property type="project" value="UniProtKB-SubCell"/>
</dbReference>
<dbReference type="InterPro" id="IPR023151">
    <property type="entry name" value="PEP_util_CS"/>
</dbReference>
<dbReference type="HOGENOM" id="CLU_007308_7_0_4"/>
<evidence type="ECO:0000259" key="22">
    <source>
        <dbReference type="Pfam" id="PF02896"/>
    </source>
</evidence>
<keyword evidence="10 17" id="KW-0762">Sugar transport</keyword>
<feature type="binding site" evidence="20">
    <location>
        <position position="444"/>
    </location>
    <ligand>
        <name>Mg(2+)</name>
        <dbReference type="ChEBI" id="CHEBI:18420"/>
    </ligand>
</feature>
<dbReference type="InterPro" id="IPR050499">
    <property type="entry name" value="PEP-utilizing_PTS_enzyme"/>
</dbReference>
<feature type="domain" description="Phosphotransferase system enzyme I N-terminal" evidence="23">
    <location>
        <begin position="6"/>
        <end position="129"/>
    </location>
</feature>
<feature type="domain" description="PEP-utilising enzyme C-terminal" evidence="22">
    <location>
        <begin position="263"/>
        <end position="554"/>
    </location>
</feature>
<comment type="function">
    <text evidence="3 17">General (non sugar-specific) component of the phosphoenolpyruvate-dependent sugar phosphotransferase system (sugar PTS). This major carbohydrate active-transport system catalyzes the phosphorylation of incoming sugar substrates concomitantly with their translocation across the cell membrane. Enzyme I transfers the phosphoryl group from phosphoenolpyruvate (PEP) to the phosphoryl carrier protein (HPr).</text>
</comment>
<dbReference type="eggNOG" id="COG1080">
    <property type="taxonomic scope" value="Bacteria"/>
</dbReference>
<dbReference type="InterPro" id="IPR006318">
    <property type="entry name" value="PTS_EI-like"/>
</dbReference>
<dbReference type="InterPro" id="IPR015813">
    <property type="entry name" value="Pyrv/PenolPyrv_kinase-like_dom"/>
</dbReference>
<organism evidence="24">
    <name type="scientific">Polynucleobacter necessarius subsp. necessarius (strain STIR1)</name>
    <dbReference type="NCBI Taxonomy" id="452638"/>
    <lineage>
        <taxon>Bacteria</taxon>
        <taxon>Pseudomonadati</taxon>
        <taxon>Pseudomonadota</taxon>
        <taxon>Betaproteobacteria</taxon>
        <taxon>Burkholderiales</taxon>
        <taxon>Burkholderiaceae</taxon>
        <taxon>Polynucleobacter</taxon>
    </lineage>
</organism>
<proteinExistence type="inferred from homology"/>
<feature type="active site" description="Proton donor" evidence="18">
    <location>
        <position position="515"/>
    </location>
</feature>
<dbReference type="GO" id="GO:0008965">
    <property type="term" value="F:phosphoenolpyruvate-protein phosphotransferase activity"/>
    <property type="evidence" value="ECO:0007669"/>
    <property type="project" value="UniProtKB-EC"/>
</dbReference>
<dbReference type="GO" id="GO:0046872">
    <property type="term" value="F:metal ion binding"/>
    <property type="evidence" value="ECO:0007669"/>
    <property type="project" value="UniProtKB-KW"/>
</dbReference>
<dbReference type="Pfam" id="PF00391">
    <property type="entry name" value="PEP-utilizers"/>
    <property type="match status" value="1"/>
</dbReference>
<evidence type="ECO:0000256" key="2">
    <source>
        <dbReference type="ARBA" id="ARBA00001946"/>
    </source>
</evidence>
<evidence type="ECO:0000256" key="19">
    <source>
        <dbReference type="PIRSR" id="PIRSR000732-2"/>
    </source>
</evidence>
<feature type="binding site" evidence="19">
    <location>
        <position position="344"/>
    </location>
    <ligand>
        <name>phosphoenolpyruvate</name>
        <dbReference type="ChEBI" id="CHEBI:58702"/>
    </ligand>
</feature>
<keyword evidence="14 17" id="KW-0418">Kinase</keyword>
<dbReference type="OrthoDB" id="9765468at2"/>
<gene>
    <name evidence="24" type="ordered locus">Pnec_1656</name>
</gene>
<evidence type="ECO:0000256" key="6">
    <source>
        <dbReference type="ARBA" id="ARBA00012232"/>
    </source>
</evidence>
<evidence type="ECO:0000256" key="4">
    <source>
        <dbReference type="ARBA" id="ARBA00004496"/>
    </source>
</evidence>
<dbReference type="SUPFAM" id="SSF52009">
    <property type="entry name" value="Phosphohistidine domain"/>
    <property type="match status" value="1"/>
</dbReference>
<keyword evidence="12 17" id="KW-0598">Phosphotransferase system</keyword>
<dbReference type="EC" id="2.7.3.9" evidence="6 17"/>
<dbReference type="STRING" id="452638.Pnec_1656"/>
<evidence type="ECO:0000256" key="15">
    <source>
        <dbReference type="ARBA" id="ARBA00022842"/>
    </source>
</evidence>
<dbReference type="InterPro" id="IPR036637">
    <property type="entry name" value="Phosphohistidine_dom_sf"/>
</dbReference>
<dbReference type="Pfam" id="PF02896">
    <property type="entry name" value="PEP-utilizers_C"/>
    <property type="match status" value="1"/>
</dbReference>
<evidence type="ECO:0000256" key="14">
    <source>
        <dbReference type="ARBA" id="ARBA00022777"/>
    </source>
</evidence>
<dbReference type="PANTHER" id="PTHR46244:SF3">
    <property type="entry name" value="PHOSPHOENOLPYRUVATE-PROTEIN PHOSPHOTRANSFERASE"/>
    <property type="match status" value="1"/>
</dbReference>
<dbReference type="PRINTS" id="PR01736">
    <property type="entry name" value="PHPHTRNFRASE"/>
</dbReference>
<evidence type="ECO:0000256" key="5">
    <source>
        <dbReference type="ARBA" id="ARBA00007837"/>
    </source>
</evidence>
<dbReference type="InterPro" id="IPR040442">
    <property type="entry name" value="Pyrv_kinase-like_dom_sf"/>
</dbReference>
<dbReference type="Gene3D" id="1.10.274.10">
    <property type="entry name" value="PtsI, HPr-binding domain"/>
    <property type="match status" value="1"/>
</dbReference>
<accession>B1XS94</accession>
<evidence type="ECO:0000259" key="21">
    <source>
        <dbReference type="Pfam" id="PF00391"/>
    </source>
</evidence>
<dbReference type="InterPro" id="IPR036618">
    <property type="entry name" value="PtsI_HPr-bd_sf"/>
</dbReference>
<feature type="binding site" evidence="20">
    <location>
        <position position="468"/>
    </location>
    <ligand>
        <name>Mg(2+)</name>
        <dbReference type="ChEBI" id="CHEBI:18420"/>
    </ligand>
</feature>
<keyword evidence="8 17" id="KW-0813">Transport</keyword>
<evidence type="ECO:0000256" key="7">
    <source>
        <dbReference type="ARBA" id="ARBA00016544"/>
    </source>
</evidence>
<evidence type="ECO:0000256" key="12">
    <source>
        <dbReference type="ARBA" id="ARBA00022683"/>
    </source>
</evidence>
<dbReference type="InterPro" id="IPR008279">
    <property type="entry name" value="PEP-util_enz_mobile_dom"/>
</dbReference>
<reference evidence="24" key="1">
    <citation type="submission" date="2008-03" db="EMBL/GenBank/DDBJ databases">
        <title>Complete sequence of Polynucleobacter necessarius STIR1.</title>
        <authorList>
            <consortium name="US DOE Joint Genome Institute"/>
            <person name="Copeland A."/>
            <person name="Lucas S."/>
            <person name="Lapidus A."/>
            <person name="Barry K."/>
            <person name="Detter J.C."/>
            <person name="Glavina del Rio T."/>
            <person name="Hammon N."/>
            <person name="Israni S."/>
            <person name="Dalin E."/>
            <person name="Tice H."/>
            <person name="Pitluck S."/>
            <person name="Chain P."/>
            <person name="Malfatti S."/>
            <person name="Shin M."/>
            <person name="Vergez L."/>
            <person name="Schmutz J."/>
            <person name="Larimer F."/>
            <person name="Land M."/>
            <person name="Hauser L."/>
            <person name="Kyrpides N."/>
            <person name="Kim E."/>
            <person name="Hahn M."/>
            <person name="Richardson P."/>
        </authorList>
    </citation>
    <scope>NUCLEOTIDE SEQUENCE [LARGE SCALE GENOMIC DNA]</scope>
    <source>
        <strain evidence="24">STIR1</strain>
    </source>
</reference>
<dbReference type="InterPro" id="IPR008731">
    <property type="entry name" value="PTS_EIN"/>
</dbReference>
<feature type="binding site" evidence="19">
    <location>
        <begin position="467"/>
        <end position="468"/>
    </location>
    <ligand>
        <name>phosphoenolpyruvate</name>
        <dbReference type="ChEBI" id="CHEBI:58702"/>
    </ligand>
</feature>
<evidence type="ECO:0000256" key="17">
    <source>
        <dbReference type="PIRNR" id="PIRNR000732"/>
    </source>
</evidence>
<dbReference type="SUPFAM" id="SSF47831">
    <property type="entry name" value="Enzyme I of the PEP:sugar phosphotransferase system HPr-binding (sub)domain"/>
    <property type="match status" value="1"/>
</dbReference>
<feature type="binding site" evidence="19">
    <location>
        <position position="478"/>
    </location>
    <ligand>
        <name>phosphoenolpyruvate</name>
        <dbReference type="ChEBI" id="CHEBI:58702"/>
    </ligand>
</feature>
<dbReference type="InterPro" id="IPR000121">
    <property type="entry name" value="PEP_util_C"/>
</dbReference>
<comment type="cofactor">
    <cofactor evidence="2 17 20">
        <name>Mg(2+)</name>
        <dbReference type="ChEBI" id="CHEBI:18420"/>
    </cofactor>
</comment>
<feature type="active site" description="Tele-phosphohistidine intermediate" evidence="18">
    <location>
        <position position="200"/>
    </location>
</feature>
<protein>
    <recommendedName>
        <fullName evidence="7 17">Phosphoenolpyruvate-protein phosphotransferase</fullName>
        <ecNumber evidence="6 17">2.7.3.9</ecNumber>
    </recommendedName>
    <alternativeName>
        <fullName evidence="16 17">Phosphotransferase system, enzyme I</fullName>
    </alternativeName>
</protein>
<dbReference type="PROSITE" id="PS00742">
    <property type="entry name" value="PEP_ENZYMES_2"/>
    <property type="match status" value="1"/>
</dbReference>
<evidence type="ECO:0000256" key="3">
    <source>
        <dbReference type="ARBA" id="ARBA00002728"/>
    </source>
</evidence>
<dbReference type="InterPro" id="IPR024692">
    <property type="entry name" value="PTS_EI"/>
</dbReference>
<dbReference type="AlphaFoldDB" id="B1XS94"/>
<evidence type="ECO:0000256" key="11">
    <source>
        <dbReference type="ARBA" id="ARBA00022679"/>
    </source>
</evidence>
<keyword evidence="9 17" id="KW-0963">Cytoplasm</keyword>
<dbReference type="EMBL" id="CP001010">
    <property type="protein sequence ID" value="ACB44729.1"/>
    <property type="molecule type" value="Genomic_DNA"/>
</dbReference>
<evidence type="ECO:0000256" key="13">
    <source>
        <dbReference type="ARBA" id="ARBA00022723"/>
    </source>
</evidence>
<dbReference type="NCBIfam" id="TIGR01417">
    <property type="entry name" value="PTS_I_fam"/>
    <property type="match status" value="1"/>
</dbReference>
<evidence type="ECO:0000313" key="24">
    <source>
        <dbReference type="EMBL" id="ACB44729.1"/>
    </source>
</evidence>
<evidence type="ECO:0000256" key="9">
    <source>
        <dbReference type="ARBA" id="ARBA00022490"/>
    </source>
</evidence>
<evidence type="ECO:0000256" key="20">
    <source>
        <dbReference type="PIRSR" id="PIRSR000732-3"/>
    </source>
</evidence>
<evidence type="ECO:0000256" key="1">
    <source>
        <dbReference type="ARBA" id="ARBA00000683"/>
    </source>
</evidence>
<evidence type="ECO:0000259" key="23">
    <source>
        <dbReference type="Pfam" id="PF05524"/>
    </source>
</evidence>
<comment type="catalytic activity">
    <reaction evidence="1 17">
        <text>L-histidyl-[protein] + phosphoenolpyruvate = N(pros)-phospho-L-histidyl-[protein] + pyruvate</text>
        <dbReference type="Rhea" id="RHEA:23880"/>
        <dbReference type="Rhea" id="RHEA-COMP:9745"/>
        <dbReference type="Rhea" id="RHEA-COMP:9746"/>
        <dbReference type="ChEBI" id="CHEBI:15361"/>
        <dbReference type="ChEBI" id="CHEBI:29979"/>
        <dbReference type="ChEBI" id="CHEBI:58702"/>
        <dbReference type="ChEBI" id="CHEBI:64837"/>
        <dbReference type="EC" id="2.7.3.9"/>
    </reaction>
</comment>
<dbReference type="KEGG" id="pne:Pnec_1656"/>
<keyword evidence="13 17" id="KW-0479">Metal-binding</keyword>
<dbReference type="Gene3D" id="3.20.20.60">
    <property type="entry name" value="Phosphoenolpyruvate-binding domains"/>
    <property type="match status" value="1"/>
</dbReference>
<name>B1XS94_POLNS</name>
<dbReference type="InterPro" id="IPR018274">
    <property type="entry name" value="PEP_util_AS"/>
</dbReference>
<dbReference type="PROSITE" id="PS00370">
    <property type="entry name" value="PEP_ENZYMES_PHOS_SITE"/>
    <property type="match status" value="1"/>
</dbReference>